<sequence>MKCPYCQAHDSRVVDSRVSDEQSWVRRRRECVSCQKRFTTYERVELTPLIVVKKDRVREEFNRDKVRRGVVRACEKRPITLDQMEQLVDDVEREIRAEFEREVPSSEVGERVMSALKALDGVAYVRFASVYREFRDVESFAKEVLALLHTRGEGKVAAQGEQESEDEHL</sequence>
<dbReference type="GO" id="GO:0005524">
    <property type="term" value="F:ATP binding"/>
    <property type="evidence" value="ECO:0007669"/>
    <property type="project" value="UniProtKB-UniRule"/>
</dbReference>
<organism evidence="10 11">
    <name type="scientific">Ferroacidibacillus organovorans</name>
    <dbReference type="NCBI Taxonomy" id="1765683"/>
    <lineage>
        <taxon>Bacteria</taxon>
        <taxon>Bacillati</taxon>
        <taxon>Bacillota</taxon>
        <taxon>Bacilli</taxon>
        <taxon>Bacillales</taxon>
        <taxon>Alicyclobacillaceae</taxon>
        <taxon>Ferroacidibacillus</taxon>
    </lineage>
</organism>
<evidence type="ECO:0000256" key="5">
    <source>
        <dbReference type="ARBA" id="ARBA00023015"/>
    </source>
</evidence>
<proteinExistence type="inferred from homology"/>
<feature type="zinc finger region" evidence="8">
    <location>
        <begin position="3"/>
        <end position="34"/>
    </location>
</feature>
<dbReference type="RefSeq" id="WP_067712172.1">
    <property type="nucleotide sequence ID" value="NZ_LPVJ01000009.1"/>
</dbReference>
<protein>
    <recommendedName>
        <fullName evidence="8">Transcriptional repressor NrdR</fullName>
    </recommendedName>
</protein>
<dbReference type="Proteomes" id="UP000053557">
    <property type="component" value="Unassembled WGS sequence"/>
</dbReference>
<dbReference type="InterPro" id="IPR055173">
    <property type="entry name" value="NrdR-like_N"/>
</dbReference>
<evidence type="ECO:0000256" key="3">
    <source>
        <dbReference type="ARBA" id="ARBA00022833"/>
    </source>
</evidence>
<dbReference type="GO" id="GO:0045892">
    <property type="term" value="P:negative regulation of DNA-templated transcription"/>
    <property type="evidence" value="ECO:0007669"/>
    <property type="project" value="UniProtKB-UniRule"/>
</dbReference>
<gene>
    <name evidence="8" type="primary">nrdR</name>
    <name evidence="10" type="ORF">ATW55_07410</name>
</gene>
<dbReference type="AlphaFoldDB" id="A0A124IW90"/>
<dbReference type="InterPro" id="IPR003796">
    <property type="entry name" value="RNR_NrdR-like"/>
</dbReference>
<comment type="caution">
    <text evidence="10">The sequence shown here is derived from an EMBL/GenBank/DDBJ whole genome shotgun (WGS) entry which is preliminary data.</text>
</comment>
<keyword evidence="2 8" id="KW-0547">Nucleotide-binding</keyword>
<keyword evidence="8" id="KW-0863">Zinc-finger</keyword>
<keyword evidence="5 8" id="KW-0805">Transcription regulation</keyword>
<dbReference type="NCBIfam" id="TIGR00244">
    <property type="entry name" value="transcriptional regulator NrdR"/>
    <property type="match status" value="1"/>
</dbReference>
<reference evidence="10 11" key="1">
    <citation type="submission" date="2015-12" db="EMBL/GenBank/DDBJ databases">
        <title>Draft genome sequence of Acidibacillus ferrooxidans ITV001, isolated from a chalcopyrite acid mine drainage site in Brazil.</title>
        <authorList>
            <person name="Dall'Agnol H."/>
            <person name="Nancucheo I."/>
            <person name="Johnson B."/>
            <person name="Oliveira R."/>
            <person name="Leite L."/>
            <person name="Pylro V."/>
            <person name="Nunes G.L."/>
            <person name="Tzotzos G."/>
            <person name="Fernandes G.R."/>
            <person name="Dutra J."/>
            <person name="Orellana S.C."/>
            <person name="Oliveira G."/>
        </authorList>
    </citation>
    <scope>NUCLEOTIDE SEQUENCE [LARGE SCALE GENOMIC DNA]</scope>
    <source>
        <strain evidence="11">ITV01</strain>
    </source>
</reference>
<evidence type="ECO:0000256" key="6">
    <source>
        <dbReference type="ARBA" id="ARBA00023125"/>
    </source>
</evidence>
<keyword evidence="8" id="KW-0479">Metal-binding</keyword>
<accession>A0A124IW90</accession>
<dbReference type="PROSITE" id="PS51161">
    <property type="entry name" value="ATP_CONE"/>
    <property type="match status" value="1"/>
</dbReference>
<evidence type="ECO:0000256" key="2">
    <source>
        <dbReference type="ARBA" id="ARBA00022741"/>
    </source>
</evidence>
<keyword evidence="11" id="KW-1185">Reference proteome</keyword>
<keyword evidence="4 8" id="KW-0067">ATP-binding</keyword>
<comment type="cofactor">
    <cofactor evidence="8">
        <name>Zn(2+)</name>
        <dbReference type="ChEBI" id="CHEBI:29105"/>
    </cofactor>
    <text evidence="8">Binds 1 zinc ion.</text>
</comment>
<dbReference type="GO" id="GO:0003677">
    <property type="term" value="F:DNA binding"/>
    <property type="evidence" value="ECO:0007669"/>
    <property type="project" value="UniProtKB-KW"/>
</dbReference>
<evidence type="ECO:0000259" key="9">
    <source>
        <dbReference type="PROSITE" id="PS51161"/>
    </source>
</evidence>
<evidence type="ECO:0000256" key="1">
    <source>
        <dbReference type="ARBA" id="ARBA00022491"/>
    </source>
</evidence>
<dbReference type="PANTHER" id="PTHR30455:SF2">
    <property type="entry name" value="TRANSCRIPTIONAL REPRESSOR NRDR"/>
    <property type="match status" value="1"/>
</dbReference>
<keyword evidence="1 8" id="KW-0678">Repressor</keyword>
<dbReference type="InterPro" id="IPR005144">
    <property type="entry name" value="ATP-cone_dom"/>
</dbReference>
<comment type="function">
    <text evidence="8">Negatively regulates transcription of bacterial ribonucleotide reductase nrd genes and operons by binding to NrdR-boxes.</text>
</comment>
<evidence type="ECO:0000256" key="4">
    <source>
        <dbReference type="ARBA" id="ARBA00022840"/>
    </source>
</evidence>
<keyword evidence="6 8" id="KW-0238">DNA-binding</keyword>
<dbReference type="Pfam" id="PF22811">
    <property type="entry name" value="Zn_ribbon_NrdR"/>
    <property type="match status" value="1"/>
</dbReference>
<evidence type="ECO:0000313" key="10">
    <source>
        <dbReference type="EMBL" id="KUO96650.1"/>
    </source>
</evidence>
<keyword evidence="7 8" id="KW-0804">Transcription</keyword>
<dbReference type="PANTHER" id="PTHR30455">
    <property type="entry name" value="TRANSCRIPTIONAL REPRESSOR NRDR"/>
    <property type="match status" value="1"/>
</dbReference>
<evidence type="ECO:0000313" key="11">
    <source>
        <dbReference type="Proteomes" id="UP000053557"/>
    </source>
</evidence>
<dbReference type="EMBL" id="LPVJ01000009">
    <property type="protein sequence ID" value="KUO96650.1"/>
    <property type="molecule type" value="Genomic_DNA"/>
</dbReference>
<dbReference type="OrthoDB" id="9807461at2"/>
<keyword evidence="3 8" id="KW-0862">Zinc</keyword>
<evidence type="ECO:0000256" key="8">
    <source>
        <dbReference type="HAMAP-Rule" id="MF_00440"/>
    </source>
</evidence>
<feature type="domain" description="ATP-cone" evidence="9">
    <location>
        <begin position="49"/>
        <end position="139"/>
    </location>
</feature>
<name>A0A124IW90_9BACL</name>
<dbReference type="GO" id="GO:0008270">
    <property type="term" value="F:zinc ion binding"/>
    <property type="evidence" value="ECO:0007669"/>
    <property type="project" value="UniProtKB-UniRule"/>
</dbReference>
<comment type="similarity">
    <text evidence="8">Belongs to the NrdR family.</text>
</comment>
<evidence type="ECO:0000256" key="7">
    <source>
        <dbReference type="ARBA" id="ARBA00023163"/>
    </source>
</evidence>
<dbReference type="Pfam" id="PF03477">
    <property type="entry name" value="ATP-cone"/>
    <property type="match status" value="1"/>
</dbReference>
<dbReference type="HAMAP" id="MF_00440">
    <property type="entry name" value="NrdR"/>
    <property type="match status" value="1"/>
</dbReference>